<feature type="domain" description="SSD" evidence="7">
    <location>
        <begin position="209"/>
        <end position="333"/>
    </location>
</feature>
<comment type="subcellular location">
    <subcellularLocation>
        <location evidence="1">Cell membrane</location>
        <topology evidence="1">Multi-pass membrane protein</topology>
    </subcellularLocation>
</comment>
<feature type="transmembrane region" description="Helical" evidence="6">
    <location>
        <begin position="562"/>
        <end position="579"/>
    </location>
</feature>
<protein>
    <submittedName>
        <fullName evidence="8">Membrane protein</fullName>
    </submittedName>
</protein>
<dbReference type="Proteomes" id="UP000501421">
    <property type="component" value="Chromosome"/>
</dbReference>
<feature type="transmembrane region" description="Helical" evidence="6">
    <location>
        <begin position="591"/>
        <end position="609"/>
    </location>
</feature>
<feature type="transmembrane region" description="Helical" evidence="6">
    <location>
        <begin position="239"/>
        <end position="256"/>
    </location>
</feature>
<feature type="transmembrane region" description="Helical" evidence="6">
    <location>
        <begin position="621"/>
        <end position="645"/>
    </location>
</feature>
<dbReference type="Gene3D" id="1.20.1640.10">
    <property type="entry name" value="Multidrug efflux transporter AcrB transmembrane domain"/>
    <property type="match status" value="2"/>
</dbReference>
<feature type="transmembrane region" description="Helical" evidence="6">
    <location>
        <begin position="666"/>
        <end position="687"/>
    </location>
</feature>
<evidence type="ECO:0000259" key="7">
    <source>
        <dbReference type="PROSITE" id="PS50156"/>
    </source>
</evidence>
<feature type="transmembrane region" description="Helical" evidence="6">
    <location>
        <begin position="308"/>
        <end position="333"/>
    </location>
</feature>
<gene>
    <name evidence="8" type="ORF">GsuE55_10480</name>
</gene>
<feature type="transmembrane region" description="Helical" evidence="6">
    <location>
        <begin position="283"/>
        <end position="302"/>
    </location>
</feature>
<dbReference type="AlphaFoldDB" id="A0A679FNN4"/>
<evidence type="ECO:0000256" key="4">
    <source>
        <dbReference type="ARBA" id="ARBA00022989"/>
    </source>
</evidence>
<evidence type="ECO:0000313" key="9">
    <source>
        <dbReference type="Proteomes" id="UP000501421"/>
    </source>
</evidence>
<sequence length="750" mass="83499">MFYWLAKWVTSHPKKIIFFWILCLLSSISFALKLPNVLTAGGFNDPKSESMKAQKILEENFSNQYPQQLLIVIKSSRYTVDDPNYETAVKRIVSVVRQNSKIENIESYYDHKNDAFIGKDKHNTFLVLGLNMSEDEAANFVPVLSRQLKEKVTGLDDYQWWVTGGPALSYALNDATKKDLSFAEMIAFPVMIVILLLVFRTVASTVLPLLMSAFALVITMAIAYFFAKDYTMNILLQNAVSMIGLGVIVDYALFIISRYRQELEHHSTVEAVQRAIVSAGRSVFFSGATVAISLSSLFLPNIMIFNSIALGGVIVVTMAVLVAITLLPALLTLMGPRIHWGRIPLFKERKPSKYWEKIAVLLMKRPVIFLIPSFILLSFMAYPSYKLNMQVPVASASILPEQDSARKGFEVLAGDFGQGNVFPIQVVLKAKHGTVLSDDNLKAIDQITNDIQNFNNVDKVVSLTNWNMEWKLSNYQQAYKAYDKLPDFVKDQLNKLTNHDRGHTTTILLVSPKTDADSKASRELVRKIRNLLKGNSTKNFESYVGGQSAIGVDFDQRIFNNLPMIIVTVFVISFVVLIVSFRSILLPVKALVLNSLVTLASIGMLVAVFQQGNFRGAINSITPVVLFAVLFGLSMDYEVLIINRIRELKDEGIPTIESIVKGISETAGLVNGAAAIMIAVFGAFAMVKVEVVKELGFGLAVAILLDATVIRSVLVPALMRVLGEANWWLPFRFAVPIHNRKNVETEEGLS</sequence>
<dbReference type="InterPro" id="IPR004869">
    <property type="entry name" value="MMPL_dom"/>
</dbReference>
<name>A0A679FNN4_9BACL</name>
<keyword evidence="3 6" id="KW-0812">Transmembrane</keyword>
<feature type="transmembrane region" description="Helical" evidence="6">
    <location>
        <begin position="206"/>
        <end position="227"/>
    </location>
</feature>
<dbReference type="GO" id="GO:0005886">
    <property type="term" value="C:plasma membrane"/>
    <property type="evidence" value="ECO:0007669"/>
    <property type="project" value="UniProtKB-SubCell"/>
</dbReference>
<organism evidence="8 9">
    <name type="scientific">Geobacillus subterraneus</name>
    <dbReference type="NCBI Taxonomy" id="129338"/>
    <lineage>
        <taxon>Bacteria</taxon>
        <taxon>Bacillati</taxon>
        <taxon>Bacillota</taxon>
        <taxon>Bacilli</taxon>
        <taxon>Bacillales</taxon>
        <taxon>Anoxybacillaceae</taxon>
        <taxon>Geobacillus</taxon>
    </lineage>
</organism>
<evidence type="ECO:0000256" key="3">
    <source>
        <dbReference type="ARBA" id="ARBA00022692"/>
    </source>
</evidence>
<dbReference type="PROSITE" id="PS50156">
    <property type="entry name" value="SSD"/>
    <property type="match status" value="1"/>
</dbReference>
<reference evidence="9" key="1">
    <citation type="journal article" date="2020" name="Microbiol. Resour. Announc.">
        <title>Complete Genome Sequence of Geobacillus sp. Strain E55-1, Isolated from Mine Geyser in Japan.</title>
        <authorList>
            <person name="Miyazaki K."/>
            <person name="Hase E."/>
            <person name="Tokito N."/>
        </authorList>
    </citation>
    <scope>NUCLEOTIDE SEQUENCE [LARGE SCALE GENOMIC DNA]</scope>
    <source>
        <strain evidence="9">E55-1</strain>
    </source>
</reference>
<dbReference type="SUPFAM" id="SSF82866">
    <property type="entry name" value="Multidrug efflux transporter AcrB transmembrane domain"/>
    <property type="match status" value="2"/>
</dbReference>
<evidence type="ECO:0000256" key="5">
    <source>
        <dbReference type="ARBA" id="ARBA00023136"/>
    </source>
</evidence>
<accession>A0A679FNN4</accession>
<dbReference type="PANTHER" id="PTHR33406:SF13">
    <property type="entry name" value="MEMBRANE PROTEIN YDFJ"/>
    <property type="match status" value="1"/>
</dbReference>
<keyword evidence="4 6" id="KW-1133">Transmembrane helix</keyword>
<dbReference type="Pfam" id="PF03176">
    <property type="entry name" value="MMPL"/>
    <property type="match status" value="2"/>
</dbReference>
<evidence type="ECO:0000313" key="8">
    <source>
        <dbReference type="EMBL" id="BBW96215.1"/>
    </source>
</evidence>
<evidence type="ECO:0000256" key="2">
    <source>
        <dbReference type="ARBA" id="ARBA00022475"/>
    </source>
</evidence>
<keyword evidence="2" id="KW-1003">Cell membrane</keyword>
<feature type="transmembrane region" description="Helical" evidence="6">
    <location>
        <begin position="699"/>
        <end position="722"/>
    </location>
</feature>
<evidence type="ECO:0000256" key="6">
    <source>
        <dbReference type="SAM" id="Phobius"/>
    </source>
</evidence>
<feature type="transmembrane region" description="Helical" evidence="6">
    <location>
        <begin position="180"/>
        <end position="199"/>
    </location>
</feature>
<proteinExistence type="predicted"/>
<evidence type="ECO:0000256" key="1">
    <source>
        <dbReference type="ARBA" id="ARBA00004651"/>
    </source>
</evidence>
<dbReference type="RefSeq" id="WP_061912133.1">
    <property type="nucleotide sequence ID" value="NZ_AP022557.1"/>
</dbReference>
<dbReference type="InterPro" id="IPR050545">
    <property type="entry name" value="Mycobact_MmpL"/>
</dbReference>
<dbReference type="InterPro" id="IPR000731">
    <property type="entry name" value="SSD"/>
</dbReference>
<feature type="transmembrane region" description="Helical" evidence="6">
    <location>
        <begin position="367"/>
        <end position="385"/>
    </location>
</feature>
<dbReference type="EMBL" id="AP022557">
    <property type="protein sequence ID" value="BBW96215.1"/>
    <property type="molecule type" value="Genomic_DNA"/>
</dbReference>
<keyword evidence="9" id="KW-1185">Reference proteome</keyword>
<keyword evidence="5 6" id="KW-0472">Membrane</keyword>
<dbReference type="PANTHER" id="PTHR33406">
    <property type="entry name" value="MEMBRANE PROTEIN MJ1562-RELATED"/>
    <property type="match status" value="1"/>
</dbReference>